<dbReference type="InterPro" id="IPR026971">
    <property type="entry name" value="CND1/NCAPD3"/>
</dbReference>
<sequence>TFVDSELPLDSEGAELLADTFDILSLKEMKLTAMSGPAAGEEPQEDEMAMAKAVLQVAQKKLVSQVQKRNFVENVIPIIISLKNMLEEQHSPVLKHLMAYLQ</sequence>
<evidence type="ECO:0000313" key="2">
    <source>
        <dbReference type="Proteomes" id="UP001529510"/>
    </source>
</evidence>
<feature type="non-terminal residue" evidence="1">
    <location>
        <position position="102"/>
    </location>
</feature>
<evidence type="ECO:0000313" key="1">
    <source>
        <dbReference type="EMBL" id="KAL0203912.1"/>
    </source>
</evidence>
<evidence type="ECO:0008006" key="3">
    <source>
        <dbReference type="Google" id="ProtNLM"/>
    </source>
</evidence>
<dbReference type="PANTHER" id="PTHR14222">
    <property type="entry name" value="CONDENSIN"/>
    <property type="match status" value="1"/>
</dbReference>
<dbReference type="PANTHER" id="PTHR14222:SF1">
    <property type="entry name" value="CONDENSIN-2 COMPLEX SUBUNIT D3"/>
    <property type="match status" value="1"/>
</dbReference>
<feature type="non-terminal residue" evidence="1">
    <location>
        <position position="1"/>
    </location>
</feature>
<accession>A0ABD0RZH2</accession>
<protein>
    <recommendedName>
        <fullName evidence="3">BH3-interacting domain death agonist</fullName>
    </recommendedName>
</protein>
<comment type="caution">
    <text evidence="1">The sequence shown here is derived from an EMBL/GenBank/DDBJ whole genome shotgun (WGS) entry which is preliminary data.</text>
</comment>
<dbReference type="EMBL" id="JAMKFB020000001">
    <property type="protein sequence ID" value="KAL0203912.1"/>
    <property type="molecule type" value="Genomic_DNA"/>
</dbReference>
<name>A0ABD0RZH2_CIRMR</name>
<dbReference type="Proteomes" id="UP001529510">
    <property type="component" value="Unassembled WGS sequence"/>
</dbReference>
<dbReference type="AlphaFoldDB" id="A0ABD0RZH2"/>
<gene>
    <name evidence="1" type="ORF">M9458_001930</name>
</gene>
<reference evidence="1 2" key="1">
    <citation type="submission" date="2024-05" db="EMBL/GenBank/DDBJ databases">
        <title>Genome sequencing and assembly of Indian major carp, Cirrhinus mrigala (Hamilton, 1822).</title>
        <authorList>
            <person name="Mohindra V."/>
            <person name="Chowdhury L.M."/>
            <person name="Lal K."/>
            <person name="Jena J.K."/>
        </authorList>
    </citation>
    <scope>NUCLEOTIDE SEQUENCE [LARGE SCALE GENOMIC DNA]</scope>
    <source>
        <strain evidence="1">CM1030</strain>
        <tissue evidence="1">Blood</tissue>
    </source>
</reference>
<organism evidence="1 2">
    <name type="scientific">Cirrhinus mrigala</name>
    <name type="common">Mrigala</name>
    <dbReference type="NCBI Taxonomy" id="683832"/>
    <lineage>
        <taxon>Eukaryota</taxon>
        <taxon>Metazoa</taxon>
        <taxon>Chordata</taxon>
        <taxon>Craniata</taxon>
        <taxon>Vertebrata</taxon>
        <taxon>Euteleostomi</taxon>
        <taxon>Actinopterygii</taxon>
        <taxon>Neopterygii</taxon>
        <taxon>Teleostei</taxon>
        <taxon>Ostariophysi</taxon>
        <taxon>Cypriniformes</taxon>
        <taxon>Cyprinidae</taxon>
        <taxon>Labeoninae</taxon>
        <taxon>Labeonini</taxon>
        <taxon>Cirrhinus</taxon>
    </lineage>
</organism>
<keyword evidence="2" id="KW-1185">Reference proteome</keyword>
<proteinExistence type="predicted"/>